<sequence>MTVRLNTRLLLRLVATTQCFTKRALCVDSKARKVTVLGSGNWGTAIARIIGDNVRKKPHLFHNKVQMYVYDSLINGRKLSEIINTEHENVKDLPGFKIPPNVIANPNAANSVEDADILVFNMPPMFLDSVCQKIKSSIKPDVLAISLIKGLDHRKKGLHLVSNQIKESLGLQHVSVMMGANLADEVAKGFFSETTIGSRLEEHGYIFKELLNQPYFKVNVVKDVETVEFCGAVKNIIAMGAGIIDGLGYGNNTKAAIIRTGLEEAYEFSRAFLNESNMATFFESCGFADFIVTCYGGKHRLAGESFVKMNKPFSELQDVVPELKFRRLPGPDSLEAVYHLVRQEQIEDKFPLVTSLYKVCFEAHHPTELIAALKRHEEFPVL</sequence>
<dbReference type="NCBIfam" id="TIGR03376">
    <property type="entry name" value="glycerol3P_DH"/>
    <property type="match status" value="1"/>
</dbReference>
<dbReference type="SUPFAM" id="SSF48179">
    <property type="entry name" value="6-phosphogluconate dehydrogenase C-terminal domain-like"/>
    <property type="match status" value="1"/>
</dbReference>
<keyword evidence="2 7" id="KW-0560">Oxidoreductase</keyword>
<organism evidence="11 12">
    <name type="scientific">Nematostella vectensis</name>
    <name type="common">Starlet sea anemone</name>
    <dbReference type="NCBI Taxonomy" id="45351"/>
    <lineage>
        <taxon>Eukaryota</taxon>
        <taxon>Metazoa</taxon>
        <taxon>Cnidaria</taxon>
        <taxon>Anthozoa</taxon>
        <taxon>Hexacorallia</taxon>
        <taxon>Actiniaria</taxon>
        <taxon>Edwardsiidae</taxon>
        <taxon>Nematostella</taxon>
    </lineage>
</organism>
<comment type="catalytic activity">
    <reaction evidence="4 8">
        <text>sn-glycerol 3-phosphate + NAD(+) = dihydroxyacetone phosphate + NADH + H(+)</text>
        <dbReference type="Rhea" id="RHEA:11092"/>
        <dbReference type="ChEBI" id="CHEBI:15378"/>
        <dbReference type="ChEBI" id="CHEBI:57540"/>
        <dbReference type="ChEBI" id="CHEBI:57597"/>
        <dbReference type="ChEBI" id="CHEBI:57642"/>
        <dbReference type="ChEBI" id="CHEBI:57945"/>
        <dbReference type="EC" id="1.1.1.8"/>
    </reaction>
</comment>
<dbReference type="PANTHER" id="PTHR11728:SF8">
    <property type="entry name" value="GLYCEROL-3-PHOSPHATE DEHYDROGENASE [NAD(+)]-RELATED"/>
    <property type="match status" value="1"/>
</dbReference>
<dbReference type="Gene3D" id="1.10.1040.10">
    <property type="entry name" value="N-(1-d-carboxylethyl)-l-norvaline Dehydrogenase, domain 2"/>
    <property type="match status" value="1"/>
</dbReference>
<dbReference type="InterPro" id="IPR006109">
    <property type="entry name" value="G3P_DH_NAD-dep_C"/>
</dbReference>
<dbReference type="PhylomeDB" id="A7RUV1"/>
<dbReference type="GO" id="GO:0042803">
    <property type="term" value="F:protein homodimerization activity"/>
    <property type="evidence" value="ECO:0007669"/>
    <property type="project" value="InterPro"/>
</dbReference>
<evidence type="ECO:0000256" key="1">
    <source>
        <dbReference type="ARBA" id="ARBA00011009"/>
    </source>
</evidence>
<dbReference type="InterPro" id="IPR008927">
    <property type="entry name" value="6-PGluconate_DH-like_C_sf"/>
</dbReference>
<dbReference type="Pfam" id="PF07479">
    <property type="entry name" value="NAD_Gly3P_dh_C"/>
    <property type="match status" value="1"/>
</dbReference>
<dbReference type="InParanoid" id="A7RUV1"/>
<dbReference type="AlphaFoldDB" id="A7RUV1"/>
<feature type="binding site" evidence="6">
    <location>
        <begin position="38"/>
        <end position="43"/>
    </location>
    <ligand>
        <name>NAD(+)</name>
        <dbReference type="ChEBI" id="CHEBI:57540"/>
    </ligand>
</feature>
<keyword evidence="3 6" id="KW-0520">NAD</keyword>
<dbReference type="OrthoDB" id="10263760at2759"/>
<accession>A7RUV1</accession>
<dbReference type="GO" id="GO:0005829">
    <property type="term" value="C:cytosol"/>
    <property type="evidence" value="ECO:0000318"/>
    <property type="project" value="GO_Central"/>
</dbReference>
<dbReference type="HOGENOM" id="CLU_033449_2_2_1"/>
<dbReference type="KEGG" id="nve:5516778"/>
<dbReference type="OMA" id="TFVSSCC"/>
<evidence type="ECO:0000256" key="8">
    <source>
        <dbReference type="RuleBase" id="RU361243"/>
    </source>
</evidence>
<evidence type="ECO:0000256" key="2">
    <source>
        <dbReference type="ARBA" id="ARBA00023002"/>
    </source>
</evidence>
<feature type="domain" description="Glycerol-3-phosphate dehydrogenase NAD-dependent N-terminal" evidence="9">
    <location>
        <begin position="33"/>
        <end position="200"/>
    </location>
</feature>
<evidence type="ECO:0000256" key="3">
    <source>
        <dbReference type="ARBA" id="ARBA00023027"/>
    </source>
</evidence>
<evidence type="ECO:0000259" key="10">
    <source>
        <dbReference type="Pfam" id="PF07479"/>
    </source>
</evidence>
<evidence type="ECO:0000256" key="5">
    <source>
        <dbReference type="PIRSR" id="PIRSR000114-1"/>
    </source>
</evidence>
<dbReference type="SUPFAM" id="SSF51735">
    <property type="entry name" value="NAD(P)-binding Rossmann-fold domains"/>
    <property type="match status" value="1"/>
</dbReference>
<proteinExistence type="inferred from homology"/>
<evidence type="ECO:0000313" key="11">
    <source>
        <dbReference type="EMBL" id="EDO44756.1"/>
    </source>
</evidence>
<evidence type="ECO:0000256" key="6">
    <source>
        <dbReference type="PIRSR" id="PIRSR000114-3"/>
    </source>
</evidence>
<dbReference type="GO" id="GO:0006072">
    <property type="term" value="P:glycerol-3-phosphate metabolic process"/>
    <property type="evidence" value="ECO:0000318"/>
    <property type="project" value="GO_Central"/>
</dbReference>
<dbReference type="GO" id="GO:0051287">
    <property type="term" value="F:NAD binding"/>
    <property type="evidence" value="ECO:0007669"/>
    <property type="project" value="UniProtKB-UniRule"/>
</dbReference>
<dbReference type="InterPro" id="IPR013328">
    <property type="entry name" value="6PGD_dom2"/>
</dbReference>
<feature type="active site" description="Proton acceptor" evidence="5">
    <location>
        <position position="234"/>
    </location>
</feature>
<dbReference type="eggNOG" id="KOG2711">
    <property type="taxonomic scope" value="Eukaryota"/>
</dbReference>
<dbReference type="FunFam" id="1.10.1040.10:FF:000004">
    <property type="entry name" value="Glycerol-3-phosphate dehydrogenase [NAD(+)]"/>
    <property type="match status" value="1"/>
</dbReference>
<dbReference type="GO" id="GO:0005975">
    <property type="term" value="P:carbohydrate metabolic process"/>
    <property type="evidence" value="ECO:0007669"/>
    <property type="project" value="InterPro"/>
</dbReference>
<dbReference type="InterPro" id="IPR036291">
    <property type="entry name" value="NAD(P)-bd_dom_sf"/>
</dbReference>
<comment type="similarity">
    <text evidence="1 7">Belongs to the NAD-dependent glycerol-3-phosphate dehydrogenase family.</text>
</comment>
<dbReference type="EC" id="1.1.1.8" evidence="8"/>
<dbReference type="GO" id="GO:0047952">
    <property type="term" value="F:glycerol-3-phosphate dehydrogenase [NAD(P)+] activity"/>
    <property type="evidence" value="ECO:0000318"/>
    <property type="project" value="GO_Central"/>
</dbReference>
<dbReference type="GO" id="GO:0046168">
    <property type="term" value="P:glycerol-3-phosphate catabolic process"/>
    <property type="evidence" value="ECO:0007669"/>
    <property type="project" value="UniProtKB-UniRule"/>
</dbReference>
<dbReference type="InterPro" id="IPR017751">
    <property type="entry name" value="G3P_DH_NAD-dep_euk"/>
</dbReference>
<evidence type="ECO:0000313" key="12">
    <source>
        <dbReference type="Proteomes" id="UP000001593"/>
    </source>
</evidence>
<name>A7RUV1_NEMVE</name>
<feature type="domain" description="Glycerol-3-phosphate dehydrogenase NAD-dependent C-terminal" evidence="10">
    <location>
        <begin position="223"/>
        <end position="370"/>
    </location>
</feature>
<evidence type="ECO:0000256" key="4">
    <source>
        <dbReference type="ARBA" id="ARBA00048683"/>
    </source>
</evidence>
<dbReference type="InterPro" id="IPR006168">
    <property type="entry name" value="G3P_DH_NAD-dep"/>
</dbReference>
<evidence type="ECO:0000256" key="7">
    <source>
        <dbReference type="RuleBase" id="RU000437"/>
    </source>
</evidence>
<gene>
    <name evidence="11" type="ORF">NEMVEDRAFT_v1g240847</name>
</gene>
<dbReference type="STRING" id="45351.A7RUV1"/>
<evidence type="ECO:0000259" key="9">
    <source>
        <dbReference type="Pfam" id="PF01210"/>
    </source>
</evidence>
<dbReference type="Proteomes" id="UP000001593">
    <property type="component" value="Unassembled WGS sequence"/>
</dbReference>
<dbReference type="GO" id="GO:0141152">
    <property type="term" value="F:glycerol-3-phosphate dehydrogenase (NAD+) activity"/>
    <property type="evidence" value="ECO:0007669"/>
    <property type="project" value="UniProtKB-UniRule"/>
</dbReference>
<feature type="binding site" evidence="6">
    <location>
        <position position="183"/>
    </location>
    <ligand>
        <name>NAD(+)</name>
        <dbReference type="ChEBI" id="CHEBI:57540"/>
    </ligand>
</feature>
<protein>
    <recommendedName>
        <fullName evidence="8">Glycerol-3-phosphate dehydrogenase [NAD(+)]</fullName>
        <ecNumber evidence="8">1.1.1.8</ecNumber>
    </recommendedName>
</protein>
<keyword evidence="12" id="KW-1185">Reference proteome</keyword>
<dbReference type="PRINTS" id="PR00077">
    <property type="entry name" value="GPDHDRGNASE"/>
</dbReference>
<reference evidence="11 12" key="1">
    <citation type="journal article" date="2007" name="Science">
        <title>Sea anemone genome reveals ancestral eumetazoan gene repertoire and genomic organization.</title>
        <authorList>
            <person name="Putnam N.H."/>
            <person name="Srivastava M."/>
            <person name="Hellsten U."/>
            <person name="Dirks B."/>
            <person name="Chapman J."/>
            <person name="Salamov A."/>
            <person name="Terry A."/>
            <person name="Shapiro H."/>
            <person name="Lindquist E."/>
            <person name="Kapitonov V.V."/>
            <person name="Jurka J."/>
            <person name="Genikhovich G."/>
            <person name="Grigoriev I.V."/>
            <person name="Lucas S.M."/>
            <person name="Steele R.E."/>
            <person name="Finnerty J.R."/>
            <person name="Technau U."/>
            <person name="Martindale M.Q."/>
            <person name="Rokhsar D.S."/>
        </authorList>
    </citation>
    <scope>NUCLEOTIDE SEQUENCE [LARGE SCALE GENOMIC DNA]</scope>
    <source>
        <strain evidence="12">CH2 X CH6</strain>
    </source>
</reference>
<dbReference type="Gene3D" id="3.40.50.720">
    <property type="entry name" value="NAD(P)-binding Rossmann-like Domain"/>
    <property type="match status" value="1"/>
</dbReference>
<dbReference type="PIRSF" id="PIRSF000114">
    <property type="entry name" value="Glycerol-3-P_dh"/>
    <property type="match status" value="1"/>
</dbReference>
<feature type="binding site" evidence="6">
    <location>
        <position position="126"/>
    </location>
    <ligand>
        <name>NAD(+)</name>
        <dbReference type="ChEBI" id="CHEBI:57540"/>
    </ligand>
</feature>
<dbReference type="InterPro" id="IPR011128">
    <property type="entry name" value="G3P_DH_NAD-dep_N"/>
</dbReference>
<dbReference type="PANTHER" id="PTHR11728">
    <property type="entry name" value="GLYCEROL-3-PHOSPHATE DEHYDROGENASE"/>
    <property type="match status" value="1"/>
</dbReference>
<dbReference type="EMBL" id="DS469541">
    <property type="protein sequence ID" value="EDO44756.1"/>
    <property type="molecule type" value="Genomic_DNA"/>
</dbReference>
<dbReference type="PROSITE" id="PS00957">
    <property type="entry name" value="NAD_G3PDH"/>
    <property type="match status" value="1"/>
</dbReference>
<dbReference type="Pfam" id="PF01210">
    <property type="entry name" value="NAD_Gly3P_dh_N"/>
    <property type="match status" value="1"/>
</dbReference>